<gene>
    <name evidence="1" type="ORF">C0029_08180</name>
</gene>
<dbReference type="KEGG" id="hja:BST95_09140"/>
<organism evidence="1 2">
    <name type="scientific">Halioglobus japonicus</name>
    <dbReference type="NCBI Taxonomy" id="930805"/>
    <lineage>
        <taxon>Bacteria</taxon>
        <taxon>Pseudomonadati</taxon>
        <taxon>Pseudomonadota</taxon>
        <taxon>Gammaproteobacteria</taxon>
        <taxon>Cellvibrionales</taxon>
        <taxon>Halieaceae</taxon>
        <taxon>Halioglobus</taxon>
    </lineage>
</organism>
<comment type="caution">
    <text evidence="1">The sequence shown here is derived from an EMBL/GenBank/DDBJ whole genome shotgun (WGS) entry which is preliminary data.</text>
</comment>
<dbReference type="AlphaFoldDB" id="A0AAP8MEN1"/>
<dbReference type="RefSeq" id="WP_084199000.1">
    <property type="nucleotide sequence ID" value="NZ_BMYL01000002.1"/>
</dbReference>
<dbReference type="Proteomes" id="UP000235162">
    <property type="component" value="Unassembled WGS sequence"/>
</dbReference>
<sequence>MEGLADYEITGATSLEERALRTHLGKSPAHLLRATSLAQSQERCTEVKDSRQLLADVDEYLSAKPEGAEISNEYLMEQIRQRLEC</sequence>
<evidence type="ECO:0000313" key="2">
    <source>
        <dbReference type="Proteomes" id="UP000235162"/>
    </source>
</evidence>
<proteinExistence type="predicted"/>
<name>A0AAP8MEN1_9GAMM</name>
<accession>A0AAP8MEN1</accession>
<protein>
    <submittedName>
        <fullName evidence="1">Uncharacterized protein</fullName>
    </submittedName>
</protein>
<dbReference type="EMBL" id="PKUR01000002">
    <property type="protein sequence ID" value="PLW86390.1"/>
    <property type="molecule type" value="Genomic_DNA"/>
</dbReference>
<reference evidence="1 2" key="1">
    <citation type="submission" date="2018-01" db="EMBL/GenBank/DDBJ databases">
        <title>The draft genome sequence of Halioglobus japonicus S1-36.</title>
        <authorList>
            <person name="Du Z.-J."/>
            <person name="Shi M.-J."/>
        </authorList>
    </citation>
    <scope>NUCLEOTIDE SEQUENCE [LARGE SCALE GENOMIC DNA]</scope>
    <source>
        <strain evidence="1 2">S1-36</strain>
    </source>
</reference>
<keyword evidence="2" id="KW-1185">Reference proteome</keyword>
<evidence type="ECO:0000313" key="1">
    <source>
        <dbReference type="EMBL" id="PLW86390.1"/>
    </source>
</evidence>